<evidence type="ECO:0000259" key="2">
    <source>
        <dbReference type="PROSITE" id="PS50110"/>
    </source>
</evidence>
<dbReference type="Proteomes" id="UP000001929">
    <property type="component" value="Chromosome"/>
</dbReference>
<feature type="domain" description="Response regulatory" evidence="2">
    <location>
        <begin position="27"/>
        <end position="151"/>
    </location>
</feature>
<keyword evidence="4" id="KW-1185">Reference proteome</keyword>
<dbReference type="KEGG" id="rru:Rru_A0131"/>
<dbReference type="STRING" id="269796.Rru_A0131"/>
<dbReference type="InterPro" id="IPR001789">
    <property type="entry name" value="Sig_transdc_resp-reg_receiver"/>
</dbReference>
<dbReference type="Pfam" id="PF11849">
    <property type="entry name" value="DUF3369"/>
    <property type="match status" value="1"/>
</dbReference>
<name>Q2RY59_RHORT</name>
<dbReference type="HOGENOM" id="CLU_857275_0_0_5"/>
<dbReference type="PhylomeDB" id="Q2RY59"/>
<evidence type="ECO:0000313" key="4">
    <source>
        <dbReference type="Proteomes" id="UP000001929"/>
    </source>
</evidence>
<accession>Q2RY59</accession>
<protein>
    <recommendedName>
        <fullName evidence="2">Response regulatory domain-containing protein</fullName>
    </recommendedName>
</protein>
<evidence type="ECO:0000313" key="3">
    <source>
        <dbReference type="EMBL" id="ABC20936.1"/>
    </source>
</evidence>
<dbReference type="RefSeq" id="WP_011387892.1">
    <property type="nucleotide sequence ID" value="NC_007643.1"/>
</dbReference>
<dbReference type="eggNOG" id="COG0784">
    <property type="taxonomic scope" value="Bacteria"/>
</dbReference>
<dbReference type="InterPro" id="IPR011006">
    <property type="entry name" value="CheY-like_superfamily"/>
</dbReference>
<dbReference type="Pfam" id="PF00072">
    <property type="entry name" value="Response_reg"/>
    <property type="match status" value="1"/>
</dbReference>
<feature type="modified residue" description="4-aspartylphosphate" evidence="1">
    <location>
        <position position="82"/>
    </location>
</feature>
<dbReference type="Gene3D" id="3.40.50.2300">
    <property type="match status" value="1"/>
</dbReference>
<dbReference type="InterPro" id="IPR021800">
    <property type="entry name" value="DUF3369"/>
</dbReference>
<dbReference type="GO" id="GO:0000160">
    <property type="term" value="P:phosphorelay signal transduction system"/>
    <property type="evidence" value="ECO:0007669"/>
    <property type="project" value="InterPro"/>
</dbReference>
<dbReference type="EMBL" id="CP000230">
    <property type="protein sequence ID" value="ABC20936.1"/>
    <property type="molecule type" value="Genomic_DNA"/>
</dbReference>
<proteinExistence type="predicted"/>
<dbReference type="SUPFAM" id="SSF52172">
    <property type="entry name" value="CheY-like"/>
    <property type="match status" value="1"/>
</dbReference>
<reference evidence="3 4" key="1">
    <citation type="journal article" date="2011" name="Stand. Genomic Sci.">
        <title>Complete genome sequence of Rhodospirillum rubrum type strain (S1).</title>
        <authorList>
            <person name="Munk A.C."/>
            <person name="Copeland A."/>
            <person name="Lucas S."/>
            <person name="Lapidus A."/>
            <person name="Del Rio T.G."/>
            <person name="Barry K."/>
            <person name="Detter J.C."/>
            <person name="Hammon N."/>
            <person name="Israni S."/>
            <person name="Pitluck S."/>
            <person name="Brettin T."/>
            <person name="Bruce D."/>
            <person name="Han C."/>
            <person name="Tapia R."/>
            <person name="Gilna P."/>
            <person name="Schmutz J."/>
            <person name="Larimer F."/>
            <person name="Land M."/>
            <person name="Kyrpides N.C."/>
            <person name="Mavromatis K."/>
            <person name="Richardson P."/>
            <person name="Rohde M."/>
            <person name="Goker M."/>
            <person name="Klenk H.P."/>
            <person name="Zhang Y."/>
            <person name="Roberts G.P."/>
            <person name="Reslewic S."/>
            <person name="Schwartz D.C."/>
        </authorList>
    </citation>
    <scope>NUCLEOTIDE SEQUENCE [LARGE SCALE GENOMIC DNA]</scope>
    <source>
        <strain evidence="4">ATCC 11170 / ATH 1.1.1 / DSM 467 / LMG 4362 / NCIMB 8255 / S1</strain>
    </source>
</reference>
<organism evidence="3 4">
    <name type="scientific">Rhodospirillum rubrum (strain ATCC 11170 / ATH 1.1.1 / DSM 467 / LMG 4362 / NCIMB 8255 / S1)</name>
    <dbReference type="NCBI Taxonomy" id="269796"/>
    <lineage>
        <taxon>Bacteria</taxon>
        <taxon>Pseudomonadati</taxon>
        <taxon>Pseudomonadota</taxon>
        <taxon>Alphaproteobacteria</taxon>
        <taxon>Rhodospirillales</taxon>
        <taxon>Rhodospirillaceae</taxon>
        <taxon>Rhodospirillum</taxon>
    </lineage>
</organism>
<evidence type="ECO:0000256" key="1">
    <source>
        <dbReference type="PROSITE-ProRule" id="PRU00169"/>
    </source>
</evidence>
<dbReference type="AlphaFoldDB" id="Q2RY59"/>
<dbReference type="EnsemblBacteria" id="ABC20936">
    <property type="protein sequence ID" value="ABC20936"/>
    <property type="gene ID" value="Rru_A0131"/>
</dbReference>
<sequence>MSDDELLFAEEDPSDNVGEGIGRAPWVILVVDDDTEVHALSRLLLSEIEFKGRRVAMYSAYSAAEARAMLGRIDDVAVILLDVVMETDDAGLKLVRTIRETMNNRDVRIILRTGQPGQAPEREVIETYDINDYKSKTELTAQKLHTALVAALRAYDDIMALVLSRQGLRKILDAAASLYRQRSMELFAAGVLTQINALLGGDRDGILCVQSRKEQADEDDPAGAMVVLAASGAYERLVGKRVDELPESPVISLIREAAASRTSRHGSHASALYMPTGDGRETVVFLHAAEPLKAQDRALMQLFCDNISAGFDTVCEIDDLRRENVRLRARLGEAKAP</sequence>
<dbReference type="PATRIC" id="fig|269796.9.peg.186"/>
<keyword evidence="1" id="KW-0597">Phosphoprotein</keyword>
<dbReference type="PROSITE" id="PS50110">
    <property type="entry name" value="RESPONSE_REGULATORY"/>
    <property type="match status" value="1"/>
</dbReference>
<dbReference type="DNASU" id="3834193"/>
<gene>
    <name evidence="3" type="ordered locus">Rru_A0131</name>
</gene>